<accession>M5IQU3</accession>
<proteinExistence type="predicted"/>
<evidence type="ECO:0000313" key="2">
    <source>
        <dbReference type="Proteomes" id="UP000011939"/>
    </source>
</evidence>
<dbReference type="AlphaFoldDB" id="M5IQU3"/>
<reference evidence="1 2" key="1">
    <citation type="journal article" date="2013" name="Genome Announc.">
        <title>Genome Sequence of Campylobacter showae UNSWCD, Isolated from a Patient with Crohn's Disease.</title>
        <authorList>
            <person name="Tay A.P."/>
            <person name="Kaakoush N.O."/>
            <person name="Deshpande N.P."/>
            <person name="Chen Z."/>
            <person name="Mitchell H."/>
            <person name="Wilkins M.R."/>
        </authorList>
    </citation>
    <scope>NUCLEOTIDE SEQUENCE [LARGE SCALE GENOMIC DNA]</scope>
    <source>
        <strain evidence="1 2">CSUNSWCD</strain>
    </source>
</reference>
<dbReference type="EMBL" id="AMZQ01000010">
    <property type="protein sequence ID" value="EKU10778.1"/>
    <property type="molecule type" value="Genomic_DNA"/>
</dbReference>
<dbReference type="Proteomes" id="UP000011939">
    <property type="component" value="Unassembled WGS sequence"/>
</dbReference>
<comment type="caution">
    <text evidence="1">The sequence shown here is derived from an EMBL/GenBank/DDBJ whole genome shotgun (WGS) entry which is preliminary data.</text>
</comment>
<dbReference type="STRING" id="1244083.CSUNSWCD_579"/>
<evidence type="ECO:0000313" key="1">
    <source>
        <dbReference type="EMBL" id="EKU10778.1"/>
    </source>
</evidence>
<dbReference type="PATRIC" id="fig|1244083.3.peg.1821"/>
<gene>
    <name evidence="1" type="ORF">CSUNSWCD_579</name>
</gene>
<sequence length="37" mass="4141">MSLNLARLSQICPLKFDYSCIQTTKNPSKTITKNNPA</sequence>
<name>M5IQU3_9BACT</name>
<protein>
    <submittedName>
        <fullName evidence="1">Uncharacterized protein</fullName>
    </submittedName>
</protein>
<organism evidence="1 2">
    <name type="scientific">Campylobacter showae CSUNSWCD</name>
    <dbReference type="NCBI Taxonomy" id="1244083"/>
    <lineage>
        <taxon>Bacteria</taxon>
        <taxon>Pseudomonadati</taxon>
        <taxon>Campylobacterota</taxon>
        <taxon>Epsilonproteobacteria</taxon>
        <taxon>Campylobacterales</taxon>
        <taxon>Campylobacteraceae</taxon>
        <taxon>Campylobacter</taxon>
    </lineage>
</organism>